<organism evidence="3 4">
    <name type="scientific">Parasitella parasitica</name>
    <dbReference type="NCBI Taxonomy" id="35722"/>
    <lineage>
        <taxon>Eukaryota</taxon>
        <taxon>Fungi</taxon>
        <taxon>Fungi incertae sedis</taxon>
        <taxon>Mucoromycota</taxon>
        <taxon>Mucoromycotina</taxon>
        <taxon>Mucoromycetes</taxon>
        <taxon>Mucorales</taxon>
        <taxon>Mucorineae</taxon>
        <taxon>Mucoraceae</taxon>
        <taxon>Parasitella</taxon>
    </lineage>
</organism>
<dbReference type="Proteomes" id="UP000054107">
    <property type="component" value="Unassembled WGS sequence"/>
</dbReference>
<dbReference type="AlphaFoldDB" id="A0A0B7MQ44"/>
<gene>
    <name evidence="3" type="primary">PARPA_00486.1 scaffold 888</name>
</gene>
<feature type="region of interest" description="Disordered" evidence="2">
    <location>
        <begin position="144"/>
        <end position="170"/>
    </location>
</feature>
<reference evidence="3 4" key="1">
    <citation type="submission" date="2014-09" db="EMBL/GenBank/DDBJ databases">
        <authorList>
            <person name="Ellenberger Sabrina"/>
        </authorList>
    </citation>
    <scope>NUCLEOTIDE SEQUENCE [LARGE SCALE GENOMIC DNA]</scope>
    <source>
        <strain evidence="3 4">CBS 412.66</strain>
    </source>
</reference>
<feature type="coiled-coil region" evidence="1">
    <location>
        <begin position="413"/>
        <end position="447"/>
    </location>
</feature>
<feature type="compositionally biased region" description="Basic and acidic residues" evidence="2">
    <location>
        <begin position="158"/>
        <end position="167"/>
    </location>
</feature>
<feature type="coiled-coil region" evidence="1">
    <location>
        <begin position="240"/>
        <end position="383"/>
    </location>
</feature>
<keyword evidence="4" id="KW-1185">Reference proteome</keyword>
<sequence>MTHLQVATTVPLYDTFTCSSCLDQGLDTKYATDLLNSTAQYRAEDDCIALATSTTSSWDSSQRSSYSSILSATCINSPAEHNRQIKHYKSLPPPNGDKYTLYPTKETAYKRIEWMEEQMKLSRHSNEAIVQRMSQSIQMFLDTRRNTDDLEQPSSKDSGTDDKKLMESSKYSSQHHVVGLVLEKLAELKAVVDKHTTSLTLDHMQVAAEKTGSQVIFSTQMIDKWIDRVTEHKNSPKQDLKNVEAASAKEKRLIEGLKRLSRQKKAAHHEAAQTAKARISSLQTAFENQKKQLRQHLQAKLNDNKQEQKDMEQVVDDMRHEMELMIEELNQSKQKREHLEQRSKRIQDDLKALQSPNTKNPDILALQSLLRESEAQIDHLKTENEGKTGILKQTQQDFAQEILQTHAAHAHEIKALKSEKEDLYARLAKAEKSAATHSSELEEALRRTVAERDGELAKTRFELEKSKRHSVQLQKLNEKQMQLELDARFNELKSSLKSQYRKDVDTCQLRLTREIRNMSGQIVELETELQDLERQHLRDIKSIQHYEPKLATLEKELMVRIDKEALLKSALMDSNQKVSVLEKEALFLYSKNLELAQHLSGLDS</sequence>
<evidence type="ECO:0000256" key="2">
    <source>
        <dbReference type="SAM" id="MobiDB-lite"/>
    </source>
</evidence>
<evidence type="ECO:0000313" key="4">
    <source>
        <dbReference type="Proteomes" id="UP000054107"/>
    </source>
</evidence>
<dbReference type="OrthoDB" id="2290754at2759"/>
<proteinExistence type="predicted"/>
<protein>
    <submittedName>
        <fullName evidence="3">Uncharacterized protein</fullName>
    </submittedName>
</protein>
<keyword evidence="1" id="KW-0175">Coiled coil</keyword>
<feature type="coiled-coil region" evidence="1">
    <location>
        <begin position="508"/>
        <end position="542"/>
    </location>
</feature>
<evidence type="ECO:0000256" key="1">
    <source>
        <dbReference type="SAM" id="Coils"/>
    </source>
</evidence>
<dbReference type="EMBL" id="LN719137">
    <property type="protein sequence ID" value="CEP07207.1"/>
    <property type="molecule type" value="Genomic_DNA"/>
</dbReference>
<evidence type="ECO:0000313" key="3">
    <source>
        <dbReference type="EMBL" id="CEP07207.1"/>
    </source>
</evidence>
<dbReference type="STRING" id="35722.A0A0B7MQ44"/>
<accession>A0A0B7MQ44</accession>
<name>A0A0B7MQ44_9FUNG</name>